<keyword evidence="4" id="KW-0433">Leucine-rich repeat</keyword>
<keyword evidence="5" id="KW-0677">Repeat</keyword>
<dbReference type="Gene3D" id="3.80.10.10">
    <property type="entry name" value="Ribonuclease Inhibitor"/>
    <property type="match status" value="1"/>
</dbReference>
<dbReference type="SMART" id="SM00365">
    <property type="entry name" value="LRR_SD22"/>
    <property type="match status" value="4"/>
</dbReference>
<dbReference type="SUPFAM" id="SSF52058">
    <property type="entry name" value="L domain-like"/>
    <property type="match status" value="1"/>
</dbReference>
<evidence type="ECO:0000256" key="1">
    <source>
        <dbReference type="ARBA" id="ARBA00003843"/>
    </source>
</evidence>
<comment type="caution">
    <text evidence="9">The sequence shown here is derived from an EMBL/GenBank/DDBJ whole genome shotgun (WGS) entry which is preliminary data.</text>
</comment>
<evidence type="ECO:0000256" key="5">
    <source>
        <dbReference type="ARBA" id="ARBA00022737"/>
    </source>
</evidence>
<evidence type="ECO:0000256" key="2">
    <source>
        <dbReference type="ARBA" id="ARBA00004138"/>
    </source>
</evidence>
<dbReference type="AlphaFoldDB" id="A0AAV2BJM4"/>
<dbReference type="EMBL" id="CAXIEN010000373">
    <property type="protein sequence ID" value="CAL1295563.1"/>
    <property type="molecule type" value="Genomic_DNA"/>
</dbReference>
<accession>A0AAV2BJM4</accession>
<comment type="subcellular location">
    <subcellularLocation>
        <location evidence="2">Cell projection</location>
        <location evidence="2">Cilium</location>
    </subcellularLocation>
</comment>
<evidence type="ECO:0000313" key="10">
    <source>
        <dbReference type="Proteomes" id="UP001497382"/>
    </source>
</evidence>
<proteinExistence type="inferred from homology"/>
<evidence type="ECO:0000313" key="9">
    <source>
        <dbReference type="EMBL" id="CAL1295563.1"/>
    </source>
</evidence>
<feature type="non-terminal residue" evidence="9">
    <location>
        <position position="122"/>
    </location>
</feature>
<dbReference type="InterPro" id="IPR032675">
    <property type="entry name" value="LRR_dom_sf"/>
</dbReference>
<evidence type="ECO:0000256" key="4">
    <source>
        <dbReference type="ARBA" id="ARBA00022614"/>
    </source>
</evidence>
<dbReference type="PANTHER" id="PTHR45973">
    <property type="entry name" value="PROTEIN PHOSPHATASE 1 REGULATORY SUBUNIT SDS22-RELATED"/>
    <property type="match status" value="1"/>
</dbReference>
<keyword evidence="6" id="KW-0969">Cilium</keyword>
<dbReference type="InterPro" id="IPR025875">
    <property type="entry name" value="Leu-rich_rpt_4"/>
</dbReference>
<evidence type="ECO:0000256" key="3">
    <source>
        <dbReference type="ARBA" id="ARBA00006453"/>
    </source>
</evidence>
<dbReference type="PROSITE" id="PS51450">
    <property type="entry name" value="LRR"/>
    <property type="match status" value="3"/>
</dbReference>
<dbReference type="FunFam" id="3.80.10.10:FF:000166">
    <property type="entry name" value="Dynein assembly factor 1, axonemal"/>
    <property type="match status" value="1"/>
</dbReference>
<protein>
    <recommendedName>
        <fullName evidence="8">Dynein axonemal assembly factor 1 homolog</fullName>
    </recommendedName>
</protein>
<evidence type="ECO:0000256" key="8">
    <source>
        <dbReference type="ARBA" id="ARBA00024433"/>
    </source>
</evidence>
<dbReference type="InterPro" id="IPR001611">
    <property type="entry name" value="Leu-rich_rpt"/>
</dbReference>
<dbReference type="InterPro" id="IPR050576">
    <property type="entry name" value="Cilia_flagella_integrity"/>
</dbReference>
<gene>
    <name evidence="9" type="ORF">LARSCL_LOCUS19328</name>
</gene>
<evidence type="ECO:0000256" key="6">
    <source>
        <dbReference type="ARBA" id="ARBA00023069"/>
    </source>
</evidence>
<organism evidence="9 10">
    <name type="scientific">Larinioides sclopetarius</name>
    <dbReference type="NCBI Taxonomy" id="280406"/>
    <lineage>
        <taxon>Eukaryota</taxon>
        <taxon>Metazoa</taxon>
        <taxon>Ecdysozoa</taxon>
        <taxon>Arthropoda</taxon>
        <taxon>Chelicerata</taxon>
        <taxon>Arachnida</taxon>
        <taxon>Araneae</taxon>
        <taxon>Araneomorphae</taxon>
        <taxon>Entelegynae</taxon>
        <taxon>Araneoidea</taxon>
        <taxon>Araneidae</taxon>
        <taxon>Larinioides</taxon>
    </lineage>
</organism>
<dbReference type="Proteomes" id="UP001497382">
    <property type="component" value="Unassembled WGS sequence"/>
</dbReference>
<dbReference type="GO" id="GO:0005929">
    <property type="term" value="C:cilium"/>
    <property type="evidence" value="ECO:0007669"/>
    <property type="project" value="UniProtKB-SubCell"/>
</dbReference>
<comment type="function">
    <text evidence="1">Cilium-specific protein required for cilia structures.</text>
</comment>
<dbReference type="PANTHER" id="PTHR45973:SF9">
    <property type="entry name" value="LEUCINE-RICH REPEAT-CONTAINING PROTEIN 46"/>
    <property type="match status" value="1"/>
</dbReference>
<reference evidence="9 10" key="1">
    <citation type="submission" date="2024-04" db="EMBL/GenBank/DDBJ databases">
        <authorList>
            <person name="Rising A."/>
            <person name="Reimegard J."/>
            <person name="Sonavane S."/>
            <person name="Akerstrom W."/>
            <person name="Nylinder S."/>
            <person name="Hedman E."/>
            <person name="Kallberg Y."/>
        </authorList>
    </citation>
    <scope>NUCLEOTIDE SEQUENCE [LARGE SCALE GENOMIC DNA]</scope>
</reference>
<keyword evidence="7" id="KW-0966">Cell projection</keyword>
<sequence>MILLIHNSLPLYFWITKKFLQKICKDNHLYMTPHLNDTLYLHFKGLTKIENLEEYTGLRSLWLENNGIRQIENLDHLTELRCLYLQENLISTIDNLDQLQNLDSLNVSKNCITQIQNLGCLP</sequence>
<keyword evidence="10" id="KW-1185">Reference proteome</keyword>
<evidence type="ECO:0000256" key="7">
    <source>
        <dbReference type="ARBA" id="ARBA00023273"/>
    </source>
</evidence>
<comment type="similarity">
    <text evidence="3">Belongs to the DNAAF1 family.</text>
</comment>
<dbReference type="Pfam" id="PF12799">
    <property type="entry name" value="LRR_4"/>
    <property type="match status" value="1"/>
</dbReference>
<name>A0AAV2BJM4_9ARAC</name>